<dbReference type="EMBL" id="CP028519">
    <property type="protein sequence ID" value="AVY93636.1"/>
    <property type="molecule type" value="Genomic_DNA"/>
</dbReference>
<reference evidence="2 3" key="1">
    <citation type="submission" date="2018-04" db="EMBL/GenBank/DDBJ databases">
        <title>Denitrifier Microvirgula.</title>
        <authorList>
            <person name="Anderson E."/>
            <person name="Jang J."/>
            <person name="Ishii S."/>
        </authorList>
    </citation>
    <scope>NUCLEOTIDE SEQUENCE [LARGE SCALE GENOMIC DNA]</scope>
    <source>
        <strain evidence="2 3">BE2.4</strain>
    </source>
</reference>
<dbReference type="SUPFAM" id="SSF55729">
    <property type="entry name" value="Acyl-CoA N-acyltransferases (Nat)"/>
    <property type="match status" value="1"/>
</dbReference>
<dbReference type="Pfam" id="PF00583">
    <property type="entry name" value="Acetyltransf_1"/>
    <property type="match status" value="1"/>
</dbReference>
<dbReference type="STRING" id="1122240.GCA_000620105_01240"/>
<keyword evidence="2" id="KW-0808">Transferase</keyword>
<dbReference type="InterPro" id="IPR000182">
    <property type="entry name" value="GNAT_dom"/>
</dbReference>
<accession>A0A2S0P8F4</accession>
<evidence type="ECO:0000313" key="2">
    <source>
        <dbReference type="EMBL" id="AVY93636.1"/>
    </source>
</evidence>
<dbReference type="InterPro" id="IPR016181">
    <property type="entry name" value="Acyl_CoA_acyltransferase"/>
</dbReference>
<protein>
    <submittedName>
        <fullName evidence="2">GNAT family N-acetyltransferase</fullName>
    </submittedName>
</protein>
<dbReference type="GO" id="GO:0016747">
    <property type="term" value="F:acyltransferase activity, transferring groups other than amino-acyl groups"/>
    <property type="evidence" value="ECO:0007669"/>
    <property type="project" value="InterPro"/>
</dbReference>
<dbReference type="OrthoDB" id="9796171at2"/>
<name>A0A2S0P8F4_9NEIS</name>
<sequence length="151" mass="16432">MQTDWTVLTFPQLGVDNLYDLLQLRDQVFVVEQASIYGDLDGLDRPALHLLGRDGSGALVAYARLLPPGSKRDGEVAIGRVVIAPAGRGQGLGKQLMQLALDTAARHFPGTPLWLSAQVDKIGLYRQFGFVDQGDAYDDGGILHRDMCRPA</sequence>
<dbReference type="CDD" id="cd04301">
    <property type="entry name" value="NAT_SF"/>
    <property type="match status" value="1"/>
</dbReference>
<keyword evidence="3" id="KW-1185">Reference proteome</keyword>
<feature type="domain" description="N-acetyltransferase" evidence="1">
    <location>
        <begin position="8"/>
        <end position="151"/>
    </location>
</feature>
<proteinExistence type="predicted"/>
<dbReference type="RefSeq" id="WP_051528722.1">
    <property type="nucleotide sequence ID" value="NZ_CP028519.1"/>
</dbReference>
<dbReference type="AlphaFoldDB" id="A0A2S0P8F4"/>
<organism evidence="2 3">
    <name type="scientific">Microvirgula aerodenitrificans</name>
    <dbReference type="NCBI Taxonomy" id="57480"/>
    <lineage>
        <taxon>Bacteria</taxon>
        <taxon>Pseudomonadati</taxon>
        <taxon>Pseudomonadota</taxon>
        <taxon>Betaproteobacteria</taxon>
        <taxon>Neisseriales</taxon>
        <taxon>Aquaspirillaceae</taxon>
        <taxon>Microvirgula</taxon>
    </lineage>
</organism>
<dbReference type="Gene3D" id="3.40.630.30">
    <property type="match status" value="1"/>
</dbReference>
<dbReference type="Proteomes" id="UP000244173">
    <property type="component" value="Chromosome"/>
</dbReference>
<gene>
    <name evidence="2" type="ORF">DAI18_05930</name>
</gene>
<evidence type="ECO:0000313" key="3">
    <source>
        <dbReference type="Proteomes" id="UP000244173"/>
    </source>
</evidence>
<dbReference type="PROSITE" id="PS51186">
    <property type="entry name" value="GNAT"/>
    <property type="match status" value="1"/>
</dbReference>
<evidence type="ECO:0000259" key="1">
    <source>
        <dbReference type="PROSITE" id="PS51186"/>
    </source>
</evidence>
<dbReference type="KEGG" id="maer:DAI18_05930"/>